<evidence type="ECO:0000256" key="5">
    <source>
        <dbReference type="ARBA" id="ARBA00023002"/>
    </source>
</evidence>
<dbReference type="Gene3D" id="3.40.50.720">
    <property type="entry name" value="NAD(P)-binding Rossmann-like Domain"/>
    <property type="match status" value="1"/>
</dbReference>
<reference evidence="13" key="1">
    <citation type="submission" date="2020-06" db="EMBL/GenBank/DDBJ databases">
        <title>A chromosome-scale genome assembly of Talaromyces rugulosus W13939.</title>
        <authorList>
            <person name="Wang B."/>
            <person name="Guo L."/>
            <person name="Ye K."/>
            <person name="Wang L."/>
        </authorList>
    </citation>
    <scope>NUCLEOTIDE SEQUENCE [LARGE SCALE GENOMIC DNA]</scope>
    <source>
        <strain evidence="13">W13939</strain>
    </source>
</reference>
<dbReference type="Gene3D" id="1.10.1040.10">
    <property type="entry name" value="N-(1-d-carboxylethyl)-l-norvaline Dehydrogenase, domain 2"/>
    <property type="match status" value="1"/>
</dbReference>
<name>A0A7H8QWJ7_TALRU</name>
<comment type="similarity">
    <text evidence="2">Belongs to the HIBADH-related family. 3-hydroxyisobutyrate dehydrogenase subfamily.</text>
</comment>
<dbReference type="Pfam" id="PF14833">
    <property type="entry name" value="NAD_binding_11"/>
    <property type="match status" value="1"/>
</dbReference>
<feature type="domain" description="6-phosphogluconate dehydrogenase NADP-binding" evidence="10">
    <location>
        <begin position="15"/>
        <end position="195"/>
    </location>
</feature>
<dbReference type="PROSITE" id="PS00895">
    <property type="entry name" value="3_HYDROXYISOBUT_DH"/>
    <property type="match status" value="1"/>
</dbReference>
<dbReference type="OrthoDB" id="21615at2759"/>
<dbReference type="PIRSF" id="PIRSF000103">
    <property type="entry name" value="HIBADH"/>
    <property type="match status" value="1"/>
</dbReference>
<dbReference type="KEGG" id="trg:TRUGW13939_04941"/>
<evidence type="ECO:0000259" key="11">
    <source>
        <dbReference type="Pfam" id="PF14833"/>
    </source>
</evidence>
<evidence type="ECO:0000256" key="6">
    <source>
        <dbReference type="ARBA" id="ARBA00023027"/>
    </source>
</evidence>
<keyword evidence="4 9" id="KW-0101">Branched-chain amino acid catabolism</keyword>
<evidence type="ECO:0000313" key="12">
    <source>
        <dbReference type="EMBL" id="QKX57821.1"/>
    </source>
</evidence>
<protein>
    <recommendedName>
        <fullName evidence="3 9">3-hydroxyisobutyrate dehydrogenase</fullName>
        <shortName evidence="9">HIBADH</shortName>
        <ecNumber evidence="3 9">1.1.1.31</ecNumber>
    </recommendedName>
</protein>
<dbReference type="PANTHER" id="PTHR22981:SF7">
    <property type="entry name" value="3-HYDROXYISOBUTYRATE DEHYDROGENASE, MITOCHONDRIAL"/>
    <property type="match status" value="1"/>
</dbReference>
<evidence type="ECO:0000259" key="10">
    <source>
        <dbReference type="Pfam" id="PF03446"/>
    </source>
</evidence>
<dbReference type="GO" id="GO:0050661">
    <property type="term" value="F:NADP binding"/>
    <property type="evidence" value="ECO:0007669"/>
    <property type="project" value="InterPro"/>
</dbReference>
<dbReference type="FunFam" id="1.10.1040.10:FF:000006">
    <property type="entry name" value="3-hydroxyisobutyrate dehydrogenase"/>
    <property type="match status" value="1"/>
</dbReference>
<keyword evidence="5 9" id="KW-0560">Oxidoreductase</keyword>
<dbReference type="GeneID" id="55992439"/>
<dbReference type="Proteomes" id="UP000509510">
    <property type="component" value="Chromosome III"/>
</dbReference>
<dbReference type="InterPro" id="IPR002204">
    <property type="entry name" value="3-OH-isobutyrate_DH-rel_CS"/>
</dbReference>
<gene>
    <name evidence="12" type="ORF">TRUGW13939_04941</name>
</gene>
<dbReference type="Pfam" id="PF03446">
    <property type="entry name" value="NAD_binding_2"/>
    <property type="match status" value="1"/>
</dbReference>
<dbReference type="GO" id="GO:0008442">
    <property type="term" value="F:3-hydroxyisobutyrate dehydrogenase activity"/>
    <property type="evidence" value="ECO:0007669"/>
    <property type="project" value="UniProtKB-EC"/>
</dbReference>
<dbReference type="InterPro" id="IPR013328">
    <property type="entry name" value="6PGD_dom2"/>
</dbReference>
<evidence type="ECO:0000256" key="8">
    <source>
        <dbReference type="PIRSR" id="PIRSR000103-1"/>
    </source>
</evidence>
<comment type="catalytic activity">
    <reaction evidence="7 9">
        <text>3-hydroxy-2-methylpropanoate + NAD(+) = 2-methyl-3-oxopropanoate + NADH + H(+)</text>
        <dbReference type="Rhea" id="RHEA:17681"/>
        <dbReference type="ChEBI" id="CHEBI:11805"/>
        <dbReference type="ChEBI" id="CHEBI:15378"/>
        <dbReference type="ChEBI" id="CHEBI:57540"/>
        <dbReference type="ChEBI" id="CHEBI:57700"/>
        <dbReference type="ChEBI" id="CHEBI:57945"/>
        <dbReference type="EC" id="1.1.1.31"/>
    </reaction>
</comment>
<evidence type="ECO:0000256" key="3">
    <source>
        <dbReference type="ARBA" id="ARBA00012991"/>
    </source>
</evidence>
<dbReference type="SUPFAM" id="SSF51735">
    <property type="entry name" value="NAD(P)-binding Rossmann-fold domains"/>
    <property type="match status" value="1"/>
</dbReference>
<dbReference type="GO" id="GO:0006574">
    <property type="term" value="P:L-valine catabolic process"/>
    <property type="evidence" value="ECO:0007669"/>
    <property type="project" value="UniProtKB-UniPathway"/>
</dbReference>
<proteinExistence type="inferred from homology"/>
<sequence length="343" mass="36602">MRITSVLFNAARYNTIGFIGLGAMGNHMVNNLISKAGQSGGIPKNFVVCDVNPDTVSRIIARHAAANPDIKVESAKTPEEIANKAATIISMVPTANNVREVYLGKSGVIRALEKLSKDDVRRTICIDESTIQQEESRSIANQVKQTGAEMIDAPVSGGTVGARDGTLTIMVGGKKDAFERARPILQSMGQRVLSCGDLGAGLAAKLANNLLLGISMMGVAEAMLLGKKLGLESQQLAEIINTSTGRCWSSEVNNPVPEVRTSSSSPPSHREYEGGFVTKLAHKDLALAVAAAKIVNSPVPLGSLTEEVYRPLAQPGSSFDNLDFSSIYKYFDEGRMPTAREQK</sequence>
<dbReference type="InterPro" id="IPR011548">
    <property type="entry name" value="HIBADH"/>
</dbReference>
<dbReference type="InterPro" id="IPR036291">
    <property type="entry name" value="NAD(P)-bd_dom_sf"/>
</dbReference>
<dbReference type="GO" id="GO:0051287">
    <property type="term" value="F:NAD binding"/>
    <property type="evidence" value="ECO:0007669"/>
    <property type="project" value="InterPro"/>
</dbReference>
<dbReference type="EMBL" id="CP055900">
    <property type="protein sequence ID" value="QKX57821.1"/>
    <property type="molecule type" value="Genomic_DNA"/>
</dbReference>
<keyword evidence="13" id="KW-1185">Reference proteome</keyword>
<evidence type="ECO:0000256" key="1">
    <source>
        <dbReference type="ARBA" id="ARBA00005109"/>
    </source>
</evidence>
<dbReference type="NCBIfam" id="TIGR01692">
    <property type="entry name" value="HIBADH"/>
    <property type="match status" value="1"/>
</dbReference>
<dbReference type="InterPro" id="IPR029154">
    <property type="entry name" value="HIBADH-like_NADP-bd"/>
</dbReference>
<organism evidence="12 13">
    <name type="scientific">Talaromyces rugulosus</name>
    <name type="common">Penicillium rugulosum</name>
    <dbReference type="NCBI Taxonomy" id="121627"/>
    <lineage>
        <taxon>Eukaryota</taxon>
        <taxon>Fungi</taxon>
        <taxon>Dikarya</taxon>
        <taxon>Ascomycota</taxon>
        <taxon>Pezizomycotina</taxon>
        <taxon>Eurotiomycetes</taxon>
        <taxon>Eurotiomycetidae</taxon>
        <taxon>Eurotiales</taxon>
        <taxon>Trichocomaceae</taxon>
        <taxon>Talaromyces</taxon>
        <taxon>Talaromyces sect. Islandici</taxon>
    </lineage>
</organism>
<accession>A0A7H8QWJ7</accession>
<feature type="active site" evidence="8">
    <location>
        <position position="205"/>
    </location>
</feature>
<dbReference type="UniPathway" id="UPA00362"/>
<feature type="domain" description="3-hydroxyisobutyrate dehydrogenase-like NAD-binding" evidence="11">
    <location>
        <begin position="199"/>
        <end position="330"/>
    </location>
</feature>
<dbReference type="AlphaFoldDB" id="A0A7H8QWJ7"/>
<keyword evidence="6 9" id="KW-0520">NAD</keyword>
<evidence type="ECO:0000256" key="7">
    <source>
        <dbReference type="ARBA" id="ARBA00049197"/>
    </source>
</evidence>
<comment type="pathway">
    <text evidence="1 9">Amino-acid degradation; L-valine degradation.</text>
</comment>
<dbReference type="SUPFAM" id="SSF48179">
    <property type="entry name" value="6-phosphogluconate dehydrogenase C-terminal domain-like"/>
    <property type="match status" value="1"/>
</dbReference>
<dbReference type="InterPro" id="IPR006115">
    <property type="entry name" value="6PGDH_NADP-bd"/>
</dbReference>
<dbReference type="InterPro" id="IPR015815">
    <property type="entry name" value="HIBADH-related"/>
</dbReference>
<evidence type="ECO:0000256" key="9">
    <source>
        <dbReference type="RuleBase" id="RU910714"/>
    </source>
</evidence>
<evidence type="ECO:0000313" key="13">
    <source>
        <dbReference type="Proteomes" id="UP000509510"/>
    </source>
</evidence>
<evidence type="ECO:0000256" key="2">
    <source>
        <dbReference type="ARBA" id="ARBA00006013"/>
    </source>
</evidence>
<dbReference type="PANTHER" id="PTHR22981">
    <property type="entry name" value="3-HYDROXYISOBUTYRATE DEHYDROGENASE-RELATED"/>
    <property type="match status" value="1"/>
</dbReference>
<dbReference type="RefSeq" id="XP_035343999.1">
    <property type="nucleotide sequence ID" value="XM_035488106.1"/>
</dbReference>
<evidence type="ECO:0000256" key="4">
    <source>
        <dbReference type="ARBA" id="ARBA00022456"/>
    </source>
</evidence>
<dbReference type="EC" id="1.1.1.31" evidence="3 9"/>
<dbReference type="InterPro" id="IPR008927">
    <property type="entry name" value="6-PGluconate_DH-like_C_sf"/>
</dbReference>
<dbReference type="GO" id="GO:0005739">
    <property type="term" value="C:mitochondrion"/>
    <property type="evidence" value="ECO:0007669"/>
    <property type="project" value="TreeGrafter"/>
</dbReference>